<protein>
    <submittedName>
        <fullName evidence="2">Uncharacterized protein</fullName>
    </submittedName>
</protein>
<evidence type="ECO:0000313" key="2">
    <source>
        <dbReference type="EMBL" id="OGI64399.1"/>
    </source>
</evidence>
<organism evidence="2 3">
    <name type="scientific">Candidatus Nomurabacteria bacterium RIFCSPHIGHO2_01_FULL_40_20</name>
    <dbReference type="NCBI Taxonomy" id="1801738"/>
    <lineage>
        <taxon>Bacteria</taxon>
        <taxon>Candidatus Nomuraibacteriota</taxon>
    </lineage>
</organism>
<keyword evidence="1" id="KW-0812">Transmembrane</keyword>
<comment type="caution">
    <text evidence="2">The sequence shown here is derived from an EMBL/GenBank/DDBJ whole genome shotgun (WGS) entry which is preliminary data.</text>
</comment>
<dbReference type="AlphaFoldDB" id="A0A1F6V4E4"/>
<dbReference type="Proteomes" id="UP000178985">
    <property type="component" value="Unassembled WGS sequence"/>
</dbReference>
<dbReference type="EMBL" id="MFTO01000001">
    <property type="protein sequence ID" value="OGI64399.1"/>
    <property type="molecule type" value="Genomic_DNA"/>
</dbReference>
<sequence>MENNVRLGFTKRYAVRLKNTSPETIEKIIVRMNQIEKESLDDSFEVHEVIKKISELYFKNESGNFFSLEEDEGKIVFAYPYYPNYYTSFITENEIRLIIDQIINRLEEVVELRKFKRRMSWFYLWFNLYSYPIVVEIDLLFNPSKELGNQYEVKLRNDK</sequence>
<evidence type="ECO:0000313" key="3">
    <source>
        <dbReference type="Proteomes" id="UP000178985"/>
    </source>
</evidence>
<name>A0A1F6V4E4_9BACT</name>
<feature type="transmembrane region" description="Helical" evidence="1">
    <location>
        <begin position="122"/>
        <end position="141"/>
    </location>
</feature>
<proteinExistence type="predicted"/>
<accession>A0A1F6V4E4</accession>
<reference evidence="2 3" key="1">
    <citation type="journal article" date="2016" name="Nat. Commun.">
        <title>Thousands of microbial genomes shed light on interconnected biogeochemical processes in an aquifer system.</title>
        <authorList>
            <person name="Anantharaman K."/>
            <person name="Brown C.T."/>
            <person name="Hug L.A."/>
            <person name="Sharon I."/>
            <person name="Castelle C.J."/>
            <person name="Probst A.J."/>
            <person name="Thomas B.C."/>
            <person name="Singh A."/>
            <person name="Wilkins M.J."/>
            <person name="Karaoz U."/>
            <person name="Brodie E.L."/>
            <person name="Williams K.H."/>
            <person name="Hubbard S.S."/>
            <person name="Banfield J.F."/>
        </authorList>
    </citation>
    <scope>NUCLEOTIDE SEQUENCE [LARGE SCALE GENOMIC DNA]</scope>
</reference>
<keyword evidence="1" id="KW-0472">Membrane</keyword>
<evidence type="ECO:0000256" key="1">
    <source>
        <dbReference type="SAM" id="Phobius"/>
    </source>
</evidence>
<gene>
    <name evidence="2" type="ORF">A2733_01165</name>
</gene>
<keyword evidence="1" id="KW-1133">Transmembrane helix</keyword>